<feature type="transmembrane region" description="Helical" evidence="1">
    <location>
        <begin position="186"/>
        <end position="210"/>
    </location>
</feature>
<feature type="transmembrane region" description="Helical" evidence="1">
    <location>
        <begin position="38"/>
        <end position="58"/>
    </location>
</feature>
<keyword evidence="1" id="KW-0812">Transmembrane</keyword>
<evidence type="ECO:0000313" key="2">
    <source>
        <dbReference type="EMBL" id="PJF47475.1"/>
    </source>
</evidence>
<evidence type="ECO:0000256" key="1">
    <source>
        <dbReference type="SAM" id="Phobius"/>
    </source>
</evidence>
<proteinExistence type="predicted"/>
<gene>
    <name evidence="2" type="ORF">CUN48_08460</name>
</gene>
<feature type="transmembrane region" description="Helical" evidence="1">
    <location>
        <begin position="112"/>
        <end position="135"/>
    </location>
</feature>
<dbReference type="EMBL" id="PGTN01000047">
    <property type="protein sequence ID" value="PJF47475.1"/>
    <property type="molecule type" value="Genomic_DNA"/>
</dbReference>
<name>A0A2M8QCD8_9CHLR</name>
<reference evidence="2 3" key="1">
    <citation type="submission" date="2017-11" db="EMBL/GenBank/DDBJ databases">
        <title>Evolution of Phototrophy in the Chloroflexi Phylum Driven by Horizontal Gene Transfer.</title>
        <authorList>
            <person name="Ward L.M."/>
            <person name="Hemp J."/>
            <person name="Shih P.M."/>
            <person name="Mcglynn S.E."/>
            <person name="Fischer W."/>
        </authorList>
    </citation>
    <scope>NUCLEOTIDE SEQUENCE [LARGE SCALE GENOMIC DNA]</scope>
    <source>
        <strain evidence="2">JP3_7</strain>
    </source>
</reference>
<accession>A0A2M8QCD8</accession>
<dbReference type="AlphaFoldDB" id="A0A2M8QCD8"/>
<organism evidence="2 3">
    <name type="scientific">Candidatus Thermofonsia Clade 3 bacterium</name>
    <dbReference type="NCBI Taxonomy" id="2364212"/>
    <lineage>
        <taxon>Bacteria</taxon>
        <taxon>Bacillati</taxon>
        <taxon>Chloroflexota</taxon>
        <taxon>Candidatus Thermofontia</taxon>
        <taxon>Candidatus Thermofonsia Clade 3</taxon>
    </lineage>
</organism>
<keyword evidence="1" id="KW-0472">Membrane</keyword>
<feature type="transmembrane region" description="Helical" evidence="1">
    <location>
        <begin position="64"/>
        <end position="81"/>
    </location>
</feature>
<dbReference type="Proteomes" id="UP000230790">
    <property type="component" value="Unassembled WGS sequence"/>
</dbReference>
<sequence>MSQLIELFDRLAQATVTPLLVLLAVSAGIVAVVRNWQLVLPMMVLQYVAIGLLLARVIEPSVAVLKPLAGAIVCFALSIAAQRGDIARAERGESIARERLAQPDWHRLPAQLLLRAVVAILVLTAAFGATIRFPLPGAARELGLSAYLLIGFGLLIVATAYEALNVGLGLLMLLSGFELAYTPLEPSIGVSVLLGLATLLVGAAIAYLTLADAGAADAELRIEN</sequence>
<feature type="transmembrane region" description="Helical" evidence="1">
    <location>
        <begin position="12"/>
        <end position="33"/>
    </location>
</feature>
<comment type="caution">
    <text evidence="2">The sequence shown here is derived from an EMBL/GenBank/DDBJ whole genome shotgun (WGS) entry which is preliminary data.</text>
</comment>
<protein>
    <submittedName>
        <fullName evidence="2">Uncharacterized protein</fullName>
    </submittedName>
</protein>
<keyword evidence="1" id="KW-1133">Transmembrane helix</keyword>
<evidence type="ECO:0000313" key="3">
    <source>
        <dbReference type="Proteomes" id="UP000230790"/>
    </source>
</evidence>
<feature type="transmembrane region" description="Helical" evidence="1">
    <location>
        <begin position="147"/>
        <end position="174"/>
    </location>
</feature>